<dbReference type="EMBL" id="BRXZ01002006">
    <property type="protein sequence ID" value="GMH52056.1"/>
    <property type="molecule type" value="Genomic_DNA"/>
</dbReference>
<keyword evidence="4" id="KW-1185">Reference proteome</keyword>
<protein>
    <recommendedName>
        <fullName evidence="2">KATNIP domain-containing protein</fullName>
    </recommendedName>
</protein>
<feature type="compositionally biased region" description="Basic and acidic residues" evidence="1">
    <location>
        <begin position="1"/>
        <end position="15"/>
    </location>
</feature>
<feature type="compositionally biased region" description="Low complexity" evidence="1">
    <location>
        <begin position="301"/>
        <end position="319"/>
    </location>
</feature>
<evidence type="ECO:0000313" key="3">
    <source>
        <dbReference type="EMBL" id="GMH52056.1"/>
    </source>
</evidence>
<organism evidence="3 4">
    <name type="scientific">Triparma retinervis</name>
    <dbReference type="NCBI Taxonomy" id="2557542"/>
    <lineage>
        <taxon>Eukaryota</taxon>
        <taxon>Sar</taxon>
        <taxon>Stramenopiles</taxon>
        <taxon>Ochrophyta</taxon>
        <taxon>Bolidophyceae</taxon>
        <taxon>Parmales</taxon>
        <taxon>Triparmaceae</taxon>
        <taxon>Triparma</taxon>
    </lineage>
</organism>
<dbReference type="PANTHER" id="PTHR21534:SF0">
    <property type="entry name" value="KATANIN-INTERACTING PROTEIN"/>
    <property type="match status" value="1"/>
</dbReference>
<feature type="region of interest" description="Disordered" evidence="1">
    <location>
        <begin position="1"/>
        <end position="105"/>
    </location>
</feature>
<proteinExistence type="predicted"/>
<feature type="compositionally biased region" description="Basic and acidic residues" evidence="1">
    <location>
        <begin position="753"/>
        <end position="762"/>
    </location>
</feature>
<feature type="domain" description="KATNIP" evidence="2">
    <location>
        <begin position="888"/>
        <end position="1237"/>
    </location>
</feature>
<reference evidence="3" key="1">
    <citation type="submission" date="2022-07" db="EMBL/GenBank/DDBJ databases">
        <title>Genome analysis of Parmales, a sister group of diatoms, reveals the evolutionary specialization of diatoms from phago-mixotrophs to photoautotrophs.</title>
        <authorList>
            <person name="Ban H."/>
            <person name="Sato S."/>
            <person name="Yoshikawa S."/>
            <person name="Kazumasa Y."/>
            <person name="Nakamura Y."/>
            <person name="Ichinomiya M."/>
            <person name="Saitoh K."/>
            <person name="Sato N."/>
            <person name="Blanc-Mathieu R."/>
            <person name="Endo H."/>
            <person name="Kuwata A."/>
            <person name="Ogata H."/>
        </authorList>
    </citation>
    <scope>NUCLEOTIDE SEQUENCE</scope>
</reference>
<dbReference type="InterPro" id="IPR026704">
    <property type="entry name" value="KATNIP"/>
</dbReference>
<feature type="region of interest" description="Disordered" evidence="1">
    <location>
        <begin position="459"/>
        <end position="487"/>
    </location>
</feature>
<feature type="compositionally biased region" description="Polar residues" evidence="1">
    <location>
        <begin position="320"/>
        <end position="330"/>
    </location>
</feature>
<dbReference type="PANTHER" id="PTHR21534">
    <property type="entry name" value="KATANIN-INTERACTING PROTEIN"/>
    <property type="match status" value="1"/>
</dbReference>
<sequence>MLQERNRLKKEVERKSKTKSQLIQERREQNFNLHVSGANAAKCKKNSPSSASNPPSNSKASFLTPASPTMPPPTTLSTSKSAGSDPVPAAAAASKNSRRRQWKAPANNMISLAGAAPQVLKPAAVPSPALMNNTDLVEEDILDDYEDEDFENYDGSLSRKSQPSSDPLHMPKVPTDSLNDLLPAPSPSVADEVQNPLPTFLPKKKVSIDHLTPLKRPSSARARAVRADMVVQSVDFGSLSRNKSNHVAAKFERSAKVASPPPPRQALEASVTGSLLGQIKNLTPDQQRKLMEGIQNMSAASSPERPARPTTPTTSNTTTILPNHSITPQRIPSTAASSSSSAKKITPRKFEPGFGSTDSTPTKNEVEKNDILEQSLESLSRFNTLRHPRSLQNSSSIVTSPSNSPAAAVGMIQEVVTIPSPPQESPAPSPQQVNRMKQAKSILEQIAEAEKHVIKANQFSSSDDSDESDDEIHFAASPSKGSSQNDTLMKLSAPLDAAISLANEVSLNTPAPPSSTPPPIPTLPSGQILSFEILSTWGDPYYVGCSGIEIFNSEGNPVDIPDVRGNVLANPPDVNCLEGSDNMDPRTTDKLFDSVCHTCDDMHVWLAPWGLQKTVSLTVDMTKSETLSMLRIWNYNKSRQQSYRGLRMVRIKLDGTTIFEGEIRKACGSLSGPDECSDAILFTTDDGVVRTIEERDEMLYPEFRSTGSYDVSATVVQRIKKSLECDRPRTAGSPEESINVKSFGLERPVTRAGRGEEKKAEEMDGAGENDRDEDVDDLQEMLNSTLSPSHSPPSDAKVAVDDEVDDIDIDGMIADVTDGIISFSPKNSSIHTKVPEMSSKTPSSSSTTPPQMDTFSCEGITLRIHSTYEGQIDKTRMSLDSTSASSSSRYVGLGSIRLIQWNGTEFQRIPLTSTMVDATPKDLQSLGYEGDKRTLSNLYDPSSAAVSIKDEAMWLVPDSVTGGIAGADGSVTVRVNFGRVVENLWGLEVWNYNKVGGGMERNRYDKDVVDEDSLRGANVVSLWLKNYEGVNQFCAGAYCLRRAPSCESFDYKQTLSLAKPHAIEAEELLKVNKSQGLKTLNKLGFKPCPTLRQDYETPFLPCGMMVKMVVHGGWGDPYYVGLDTFEIYDPYGKRVSVAGVGAAPKGLGSIGMDGDGRTIEGLGQGSSTWLSPLAKSMVDGGDVAPGHEEENVLYFTLDEPTHLGGIKIKNYAKTVGRGVRDFSLWLDGMIIYRGYMDRGDKEADGHKILFCGEERVMKALNCGGGKGEGIAYCGTEVMDVMCIDEGNVVIRSRYEGVPPDPCAEGVVADLSKRPMTMAGRRR</sequence>
<accession>A0A9W6ZGB7</accession>
<comment type="caution">
    <text evidence="3">The sequence shown here is derived from an EMBL/GenBank/DDBJ whole genome shotgun (WGS) entry which is preliminary data.</text>
</comment>
<feature type="compositionally biased region" description="Low complexity" evidence="1">
    <location>
        <begin position="838"/>
        <end position="850"/>
    </location>
</feature>
<feature type="compositionally biased region" description="Acidic residues" evidence="1">
    <location>
        <begin position="763"/>
        <end position="774"/>
    </location>
</feature>
<gene>
    <name evidence="3" type="ORF">TrRE_jg3960</name>
</gene>
<feature type="region of interest" description="Disordered" evidence="1">
    <location>
        <begin position="150"/>
        <end position="180"/>
    </location>
</feature>
<name>A0A9W6ZGB7_9STRA</name>
<dbReference type="InterPro" id="IPR027859">
    <property type="entry name" value="KATNIP_dom"/>
</dbReference>
<evidence type="ECO:0000256" key="1">
    <source>
        <dbReference type="SAM" id="MobiDB-lite"/>
    </source>
</evidence>
<feature type="region of interest" description="Disordered" evidence="1">
    <location>
        <begin position="296"/>
        <end position="368"/>
    </location>
</feature>
<dbReference type="OrthoDB" id="304622at2759"/>
<feature type="region of interest" description="Disordered" evidence="1">
    <location>
        <begin position="831"/>
        <end position="851"/>
    </location>
</feature>
<feature type="compositionally biased region" description="Low complexity" evidence="1">
    <location>
        <begin position="38"/>
        <end position="67"/>
    </location>
</feature>
<dbReference type="Pfam" id="PF14652">
    <property type="entry name" value="DUF4457"/>
    <property type="match status" value="2"/>
</dbReference>
<dbReference type="Proteomes" id="UP001165082">
    <property type="component" value="Unassembled WGS sequence"/>
</dbReference>
<feature type="compositionally biased region" description="Low complexity" evidence="1">
    <location>
        <begin position="331"/>
        <end position="344"/>
    </location>
</feature>
<evidence type="ECO:0000313" key="4">
    <source>
        <dbReference type="Proteomes" id="UP001165082"/>
    </source>
</evidence>
<feature type="domain" description="KATNIP" evidence="2">
    <location>
        <begin position="584"/>
        <end position="671"/>
    </location>
</feature>
<evidence type="ECO:0000259" key="2">
    <source>
        <dbReference type="Pfam" id="PF14652"/>
    </source>
</evidence>
<feature type="region of interest" description="Disordered" evidence="1">
    <location>
        <begin position="726"/>
        <end position="774"/>
    </location>
</feature>